<proteinExistence type="predicted"/>
<dbReference type="AlphaFoldDB" id="D1PLS2"/>
<name>D1PLS2_9FIRM</name>
<gene>
    <name evidence="1" type="ORF">SUBVAR_05289</name>
</gene>
<evidence type="ECO:0000313" key="2">
    <source>
        <dbReference type="Proteomes" id="UP000003438"/>
    </source>
</evidence>
<dbReference type="STRING" id="411471.SUBVAR_05289"/>
<comment type="caution">
    <text evidence="1">The sequence shown here is derived from an EMBL/GenBank/DDBJ whole genome shotgun (WGS) entry which is preliminary data.</text>
</comment>
<sequence length="41" mass="4573">MPPRKPVKNTAVCLDLTPRLCYYDSTSFAGLFFMPFFGGSP</sequence>
<dbReference type="HOGENOM" id="CLU_3277618_0_0_9"/>
<protein>
    <submittedName>
        <fullName evidence="1">Uncharacterized protein</fullName>
    </submittedName>
</protein>
<accession>D1PLS2</accession>
<dbReference type="EMBL" id="ACBY02000021">
    <property type="protein sequence ID" value="EFB76370.1"/>
    <property type="molecule type" value="Genomic_DNA"/>
</dbReference>
<keyword evidence="2" id="KW-1185">Reference proteome</keyword>
<dbReference type="Proteomes" id="UP000003438">
    <property type="component" value="Unassembled WGS sequence"/>
</dbReference>
<evidence type="ECO:0000313" key="1">
    <source>
        <dbReference type="EMBL" id="EFB76370.1"/>
    </source>
</evidence>
<organism evidence="1 2">
    <name type="scientific">Subdoligranulum variabile DSM 15176</name>
    <dbReference type="NCBI Taxonomy" id="411471"/>
    <lineage>
        <taxon>Bacteria</taxon>
        <taxon>Bacillati</taxon>
        <taxon>Bacillota</taxon>
        <taxon>Clostridia</taxon>
        <taxon>Eubacteriales</taxon>
        <taxon>Oscillospiraceae</taxon>
        <taxon>Subdoligranulum</taxon>
    </lineage>
</organism>
<reference evidence="1" key="1">
    <citation type="submission" date="2009-12" db="EMBL/GenBank/DDBJ databases">
        <authorList>
            <person name="Weinstock G."/>
            <person name="Sodergren E."/>
            <person name="Clifton S."/>
            <person name="Fulton L."/>
            <person name="Fulton B."/>
            <person name="Courtney L."/>
            <person name="Fronick C."/>
            <person name="Harrison M."/>
            <person name="Strong C."/>
            <person name="Farmer C."/>
            <person name="Delahaunty K."/>
            <person name="Markovic C."/>
            <person name="Hall O."/>
            <person name="Minx P."/>
            <person name="Tomlinson C."/>
            <person name="Mitreva M."/>
            <person name="Nelson J."/>
            <person name="Hou S."/>
            <person name="Wollam A."/>
            <person name="Pepin K.H."/>
            <person name="Johnson M."/>
            <person name="Bhonagiri V."/>
            <person name="Nash W.E."/>
            <person name="Warren W."/>
            <person name="Chinwalla A."/>
            <person name="Mardis E.R."/>
            <person name="Wilson R.K."/>
        </authorList>
    </citation>
    <scope>NUCLEOTIDE SEQUENCE [LARGE SCALE GENOMIC DNA]</scope>
    <source>
        <strain evidence="1">DSM 15176</strain>
    </source>
</reference>